<feature type="domain" description="Cyclin-like" evidence="29">
    <location>
        <begin position="61"/>
        <end position="145"/>
    </location>
</feature>
<evidence type="ECO:0000256" key="18">
    <source>
        <dbReference type="ARBA" id="ARBA00023242"/>
    </source>
</evidence>
<dbReference type="GO" id="GO:0043067">
    <property type="term" value="P:regulation of programmed cell death"/>
    <property type="evidence" value="ECO:0007669"/>
    <property type="project" value="UniProtKB-ARBA"/>
</dbReference>
<dbReference type="AlphaFoldDB" id="A0A7D9N0C7"/>
<keyword evidence="15 28" id="KW-0195">Cyclin</keyword>
<feature type="binding site" evidence="27">
    <location>
        <position position="340"/>
    </location>
    <ligand>
        <name>substrate</name>
    </ligand>
</feature>
<keyword evidence="17" id="KW-0472">Membrane</keyword>
<comment type="function">
    <text evidence="25">Fructose-bisphosphatase hydrolyzing fructose-2,6-bisphosphate as well as fructose-1,6-bisphosphate. Acts as a negative regulator of glycolysis by lowering intracellular levels of fructose-2,6-bisphosphate in a p53/TP53-dependent manner, resulting in the pentose phosphate pathway (PPP) activation and NADPH production. Contributes to the generation of reduced glutathione to cause a decrease in intracellular reactive oxygen species (ROS) content, correlating with its ability to protect cells from oxidative or metabolic stress-induced cell death. May play a role in mitophagy inhibition.</text>
</comment>
<dbReference type="GO" id="GO:0045935">
    <property type="term" value="P:positive regulation of nucleobase-containing compound metabolic process"/>
    <property type="evidence" value="ECO:0007669"/>
    <property type="project" value="UniProtKB-ARBA"/>
</dbReference>
<evidence type="ECO:0000259" key="29">
    <source>
        <dbReference type="SMART" id="SM00385"/>
    </source>
</evidence>
<evidence type="ECO:0000256" key="1">
    <source>
        <dbReference type="ARBA" id="ARBA00000464"/>
    </source>
</evidence>
<evidence type="ECO:0000256" key="10">
    <source>
        <dbReference type="ARBA" id="ARBA00022618"/>
    </source>
</evidence>
<dbReference type="Gene3D" id="1.10.472.10">
    <property type="entry name" value="Cyclin-like"/>
    <property type="match status" value="2"/>
</dbReference>
<dbReference type="Pfam" id="PF02984">
    <property type="entry name" value="Cyclin_C"/>
    <property type="match status" value="1"/>
</dbReference>
<dbReference type="GO" id="GO:0043456">
    <property type="term" value="P:regulation of pentose-phosphate shunt"/>
    <property type="evidence" value="ECO:0007669"/>
    <property type="project" value="UniProtKB-ARBA"/>
</dbReference>
<evidence type="ECO:0000256" key="14">
    <source>
        <dbReference type="ARBA" id="ARBA00023006"/>
    </source>
</evidence>
<keyword evidence="10" id="KW-0132">Cell division</keyword>
<dbReference type="GO" id="GO:0051301">
    <property type="term" value="P:cell division"/>
    <property type="evidence" value="ECO:0007669"/>
    <property type="project" value="UniProtKB-KW"/>
</dbReference>
<keyword evidence="16" id="KW-0496">Mitochondrion</keyword>
<evidence type="ECO:0000256" key="3">
    <source>
        <dbReference type="ARBA" id="ARBA00004173"/>
    </source>
</evidence>
<dbReference type="GO" id="GO:0012505">
    <property type="term" value="C:endomembrane system"/>
    <property type="evidence" value="ECO:0007669"/>
    <property type="project" value="UniProtKB-SubCell"/>
</dbReference>
<evidence type="ECO:0000259" key="30">
    <source>
        <dbReference type="SMART" id="SM01332"/>
    </source>
</evidence>
<organism evidence="31">
    <name type="scientific">Xenopus tropicalis</name>
    <name type="common">Western clawed frog</name>
    <name type="synonym">Silurana tropicalis</name>
    <dbReference type="NCBI Taxonomy" id="8364"/>
    <lineage>
        <taxon>Eukaryota</taxon>
        <taxon>Metazoa</taxon>
        <taxon>Chordata</taxon>
        <taxon>Craniata</taxon>
        <taxon>Vertebrata</taxon>
        <taxon>Euteleostomi</taxon>
        <taxon>Amphibia</taxon>
        <taxon>Batrachia</taxon>
        <taxon>Anura</taxon>
        <taxon>Pipoidea</taxon>
        <taxon>Pipidae</taxon>
        <taxon>Xenopodinae</taxon>
        <taxon>Xenopus</taxon>
        <taxon>Silurana</taxon>
    </lineage>
</organism>
<dbReference type="Bgee" id="ENSXETG00000005971">
    <property type="expression patterns" value="Expressed in skeletal muscle tissue and 12 other cell types or tissues"/>
</dbReference>
<dbReference type="InterPro" id="IPR048258">
    <property type="entry name" value="Cyclins_cyclin-box"/>
</dbReference>
<dbReference type="InterPro" id="IPR013763">
    <property type="entry name" value="Cyclin-like_dom"/>
</dbReference>
<feature type="binding site" evidence="27">
    <location>
        <begin position="368"/>
        <end position="371"/>
    </location>
    <ligand>
        <name>substrate</name>
    </ligand>
</feature>
<protein>
    <recommendedName>
        <fullName evidence="22">Fructose-2,6-bisphosphatase TIGAR</fullName>
        <ecNumber evidence="7">3.1.3.46</ecNumber>
    </recommendedName>
    <alternativeName>
        <fullName evidence="21">G1/S-specific cyclin-D2</fullName>
    </alternativeName>
    <alternativeName>
        <fullName evidence="23">TP53-induced glycolysis and apoptosis regulator</fullName>
    </alternativeName>
</protein>
<dbReference type="SMART" id="SM00385">
    <property type="entry name" value="CYCLIN"/>
    <property type="match status" value="1"/>
</dbReference>
<keyword evidence="13" id="KW-0832">Ubl conjugation</keyword>
<name>A0A7D9N0C7_XENTR</name>
<dbReference type="EC" id="3.1.3.46" evidence="7"/>
<dbReference type="Xenbase" id="XB-GENE-1008472">
    <property type="gene designation" value="tigar"/>
</dbReference>
<dbReference type="CDD" id="cd20574">
    <property type="entry name" value="CYCLIN_CCND2_rpt1"/>
    <property type="match status" value="1"/>
</dbReference>
<evidence type="ECO:0000256" key="9">
    <source>
        <dbReference type="ARBA" id="ARBA00022553"/>
    </source>
</evidence>
<dbReference type="FunCoup" id="A0A7D9N0C7">
    <property type="interactions" value="1766"/>
</dbReference>
<dbReference type="GO" id="GO:0006914">
    <property type="term" value="P:autophagy"/>
    <property type="evidence" value="ECO:0007669"/>
    <property type="project" value="UniProtKB-KW"/>
</dbReference>
<evidence type="ECO:0000256" key="25">
    <source>
        <dbReference type="ARBA" id="ARBA00054967"/>
    </source>
</evidence>
<evidence type="ECO:0000256" key="23">
    <source>
        <dbReference type="ARBA" id="ARBA00042275"/>
    </source>
</evidence>
<dbReference type="Pfam" id="PF00300">
    <property type="entry name" value="His_Phos_1"/>
    <property type="match status" value="1"/>
</dbReference>
<dbReference type="FunFam" id="1.10.472.10:FF:000120">
    <property type="entry name" value="G1/S-specific cyclin-D1"/>
    <property type="match status" value="1"/>
</dbReference>
<dbReference type="PANTHER" id="PTHR46517:SF1">
    <property type="entry name" value="FRUCTOSE-2,6-BISPHOSPHATASE TIGAR"/>
    <property type="match status" value="1"/>
</dbReference>
<evidence type="ECO:0000256" key="2">
    <source>
        <dbReference type="ARBA" id="ARBA00004123"/>
    </source>
</evidence>
<evidence type="ECO:0000256" key="22">
    <source>
        <dbReference type="ARBA" id="ARBA00040907"/>
    </source>
</evidence>
<keyword evidence="19" id="KW-0131">Cell cycle</keyword>
<sequence>MELLCCEGDTVRRAQADPTLLLDDRVLHNLLTVEERYLPQCSYFKCVQKDIQPFMRRMVATWMLEVCEEQRCEEEVFPLAMNYLDRFLAVIPTRKCHLQLLGAVCMFLASKLKETIPLTAEKLCIYTDNSIKPQELLEWELVVLGKLKWNLAAVTPHDFIEHILRKLPLPKEKLLLIRKHAQTFIALCATDFNFAMYPPSMIATGSVGAAICGLQLDDGETSFSGDSLTEHLAKITSTDVDCLKACQEQIESVLVSSLRQTRQQATGSNSKSVNELDQASTPTDVQDINLGETRYNKEKLLQGQGIDEPLSEIGFKQADAVGRFLSNVRFTHVFSSDLIRAKQTACAIMENNKISEDIKIIYDRRLRERKYGDAEGRPLSELKVMAKKAGDQCPSYTPPGGETLEQVRARAKDFFEYLCRLVLEESSAKEQSELGASGMGGVTSADLGPFVNHNKEPRELGESRDVTVHASVLLVSHGAYMRNWIKYLVEDLQFTFPPELKKSRELPVSPNTGISHFIVTVSSATPRKPEIQCVCINLHSHLSDINADTSHYQV</sequence>
<keyword evidence="8" id="KW-0963">Cytoplasm</keyword>
<dbReference type="GO" id="GO:0045937">
    <property type="term" value="P:positive regulation of phosphate metabolic process"/>
    <property type="evidence" value="ECO:0007669"/>
    <property type="project" value="UniProtKB-ARBA"/>
</dbReference>
<dbReference type="GO" id="GO:0005739">
    <property type="term" value="C:mitochondrion"/>
    <property type="evidence" value="ECO:0007669"/>
    <property type="project" value="UniProtKB-SubCell"/>
</dbReference>
<comment type="similarity">
    <text evidence="20">Belongs to the phosphoglycerate mutase family.</text>
</comment>
<keyword evidence="11" id="KW-0053">Apoptosis</keyword>
<comment type="function">
    <text evidence="24">Regulatory component of the cyclin D2-CDK4 (DC) complex that phosphorylates and inhibits members of the retinoblastoma (RB) protein family including RB1 and regulates the cell-cycle during G(1)/S transition. Phosphorylation of RB1 allows dissociation of the transcription factor E2F from the RB/E2F complex and the subsequent transcription of E2F target genes which are responsible for the progression through the G(1) phase. Hypophosphorylates RB1 in early G(1) phase. Cyclin D-CDK4 complexes are major integrators of various mitogenenic and antimitogenic signals.</text>
</comment>
<keyword evidence="14" id="KW-0072">Autophagy</keyword>
<reference evidence="31" key="1">
    <citation type="journal article" date="2010" name="Science">
        <title>The genome of the Western clawed frog Xenopus tropicalis.</title>
        <authorList>
            <person name="Hellsten U."/>
            <person name="Harland R.M."/>
            <person name="Gilchrist M.J."/>
            <person name="Hendrix D."/>
            <person name="Jurka J."/>
            <person name="Kapitonov V."/>
            <person name="Ovcharenko I."/>
            <person name="Putnam N.H."/>
            <person name="Shu S."/>
            <person name="Taher L."/>
            <person name="Blitz I.L."/>
            <person name="Blumberg B."/>
            <person name="Dichmann D.S."/>
            <person name="Dubchak I."/>
            <person name="Amaya E."/>
            <person name="Detter J.C."/>
            <person name="Fletcher R."/>
            <person name="Gerhard D.S."/>
            <person name="Goodstein D."/>
            <person name="Graves T."/>
            <person name="Grigoriev I.V."/>
            <person name="Grimwood J."/>
            <person name="Kawashima T."/>
            <person name="Lindquist E."/>
            <person name="Lucas S.M."/>
            <person name="Mead P.E."/>
            <person name="Mitros T."/>
            <person name="Ogino H."/>
            <person name="Ohta Y."/>
            <person name="Poliakov A.V."/>
            <person name="Pollet N."/>
            <person name="Robert J."/>
            <person name="Salamov A."/>
            <person name="Sater A.K."/>
            <person name="Schmutz J."/>
            <person name="Terry A."/>
            <person name="Vize P.D."/>
            <person name="Warren W.C."/>
            <person name="Wells D."/>
            <person name="Wills A."/>
            <person name="Wilson R.K."/>
            <person name="Zimmerman L.B."/>
            <person name="Zorn A.M."/>
            <person name="Grainger R."/>
            <person name="Grammer T."/>
            <person name="Khokha M.K."/>
            <person name="Richardson P.M."/>
            <person name="Rokhsar D.S."/>
        </authorList>
    </citation>
    <scope>NUCLEOTIDE SEQUENCE [LARGE SCALE GENOMIC DNA]</scope>
    <source>
        <strain evidence="31">Nigerian</strain>
    </source>
</reference>
<dbReference type="InterPro" id="IPR036915">
    <property type="entry name" value="Cyclin-like_sf"/>
</dbReference>
<evidence type="ECO:0000256" key="5">
    <source>
        <dbReference type="ARBA" id="ARBA00004496"/>
    </source>
</evidence>
<dbReference type="SUPFAM" id="SSF47954">
    <property type="entry name" value="Cyclin-like"/>
    <property type="match status" value="2"/>
</dbReference>
<evidence type="ECO:0000256" key="26">
    <source>
        <dbReference type="ARBA" id="ARBA00064525"/>
    </source>
</evidence>
<dbReference type="Pfam" id="PF00134">
    <property type="entry name" value="Cyclin_N"/>
    <property type="match status" value="1"/>
</dbReference>
<accession>A0A7D9N0C7</accession>
<evidence type="ECO:0000256" key="17">
    <source>
        <dbReference type="ARBA" id="ARBA00023136"/>
    </source>
</evidence>
<comment type="subunit">
    <text evidence="26">Interacts with the CDK4 and CDK6 protein kinases to form a serine/threonine kinase holoenzyme complex. The cyclin subunit imparts substrate specificity to the complex.</text>
</comment>
<dbReference type="Gene3D" id="3.40.50.1240">
    <property type="entry name" value="Phosphoglycerate mutase-like"/>
    <property type="match status" value="1"/>
</dbReference>
<evidence type="ECO:0000256" key="16">
    <source>
        <dbReference type="ARBA" id="ARBA00023128"/>
    </source>
</evidence>
<dbReference type="GO" id="GO:0006915">
    <property type="term" value="P:apoptotic process"/>
    <property type="evidence" value="ECO:0007669"/>
    <property type="project" value="UniProtKB-KW"/>
</dbReference>
<dbReference type="FunFam" id="1.10.472.10:FF:000012">
    <property type="entry name" value="G1/S-specific cyclin-D1"/>
    <property type="match status" value="1"/>
</dbReference>
<dbReference type="Ensembl" id="ENSXETT00000013131">
    <property type="protein sequence ID" value="ENSXETP00000013131"/>
    <property type="gene ID" value="ENSXETG00000005971"/>
</dbReference>
<dbReference type="PANTHER" id="PTHR46517">
    <property type="entry name" value="FRUCTOSE-2,6-BISPHOSPHATASE TIGAR"/>
    <property type="match status" value="1"/>
</dbReference>
<evidence type="ECO:0000256" key="27">
    <source>
        <dbReference type="PIRSR" id="PIRSR613078-2"/>
    </source>
</evidence>
<dbReference type="InterPro" id="IPR006671">
    <property type="entry name" value="Cyclin_N"/>
</dbReference>
<feature type="domain" description="Cyclin C-terminal" evidence="30">
    <location>
        <begin position="154"/>
        <end position="279"/>
    </location>
</feature>
<evidence type="ECO:0000256" key="6">
    <source>
        <dbReference type="ARBA" id="ARBA00009065"/>
    </source>
</evidence>
<comment type="catalytic activity">
    <reaction evidence="1">
        <text>beta-D-fructose 2,6-bisphosphate + H2O = beta-D-fructose 6-phosphate + phosphate</text>
        <dbReference type="Rhea" id="RHEA:17289"/>
        <dbReference type="ChEBI" id="CHEBI:15377"/>
        <dbReference type="ChEBI" id="CHEBI:43474"/>
        <dbReference type="ChEBI" id="CHEBI:57634"/>
        <dbReference type="ChEBI" id="CHEBI:58579"/>
        <dbReference type="EC" id="3.1.3.46"/>
    </reaction>
</comment>
<dbReference type="SMART" id="SM00855">
    <property type="entry name" value="PGAM"/>
    <property type="match status" value="1"/>
</dbReference>
<gene>
    <name evidence="31" type="primary">tigar</name>
</gene>
<reference evidence="31" key="2">
    <citation type="submission" date="2011-06" db="UniProtKB">
        <authorList>
            <consortium name="Ensembl"/>
        </authorList>
    </citation>
    <scope>IDENTIFICATION</scope>
</reference>
<dbReference type="FunFam" id="3.40.50.1240:FF:000026">
    <property type="entry name" value="Putative fructose-2,6-bisphosphatase TIGAR"/>
    <property type="match status" value="1"/>
</dbReference>
<dbReference type="InterPro" id="IPR029033">
    <property type="entry name" value="His_PPase_superfam"/>
</dbReference>
<evidence type="ECO:0000313" key="31">
    <source>
        <dbReference type="Ensembl" id="ENSXETP00000013131"/>
    </source>
</evidence>
<dbReference type="CDD" id="cd20577">
    <property type="entry name" value="CYCLIN_CCND2_rpt2"/>
    <property type="match status" value="1"/>
</dbReference>
<dbReference type="GO" id="GO:0004331">
    <property type="term" value="F:fructose-2,6-bisphosphate 2-phosphatase activity"/>
    <property type="evidence" value="ECO:0007669"/>
    <property type="project" value="UniProtKB-EC"/>
</dbReference>
<dbReference type="InterPro" id="IPR013078">
    <property type="entry name" value="His_Pase_superF_clade-1"/>
</dbReference>
<evidence type="ECO:0000256" key="12">
    <source>
        <dbReference type="ARBA" id="ARBA00022801"/>
    </source>
</evidence>
<evidence type="ECO:0000256" key="11">
    <source>
        <dbReference type="ARBA" id="ARBA00022703"/>
    </source>
</evidence>
<dbReference type="InterPro" id="IPR051695">
    <property type="entry name" value="Phosphoglycerate_Mutase"/>
</dbReference>
<keyword evidence="18" id="KW-0539">Nucleus</keyword>
<dbReference type="CDD" id="cd07067">
    <property type="entry name" value="HP_PGM_like"/>
    <property type="match status" value="1"/>
</dbReference>
<evidence type="ECO:0000256" key="4">
    <source>
        <dbReference type="ARBA" id="ARBA00004308"/>
    </source>
</evidence>
<keyword evidence="12" id="KW-0378">Hydrolase</keyword>
<dbReference type="SUPFAM" id="SSF53254">
    <property type="entry name" value="Phosphoglycerate mutase-like"/>
    <property type="match status" value="1"/>
</dbReference>
<evidence type="ECO:0000256" key="8">
    <source>
        <dbReference type="ARBA" id="ARBA00022490"/>
    </source>
</evidence>
<dbReference type="GO" id="GO:0005634">
    <property type="term" value="C:nucleus"/>
    <property type="evidence" value="ECO:0007669"/>
    <property type="project" value="UniProtKB-SubCell"/>
</dbReference>
<dbReference type="PROSITE" id="PS00292">
    <property type="entry name" value="CYCLINS"/>
    <property type="match status" value="1"/>
</dbReference>
<dbReference type="SMART" id="SM01332">
    <property type="entry name" value="Cyclin_C"/>
    <property type="match status" value="1"/>
</dbReference>
<evidence type="ECO:0000256" key="7">
    <source>
        <dbReference type="ARBA" id="ARBA00013067"/>
    </source>
</evidence>
<evidence type="ECO:0000256" key="15">
    <source>
        <dbReference type="ARBA" id="ARBA00023127"/>
    </source>
</evidence>
<evidence type="ECO:0000256" key="19">
    <source>
        <dbReference type="ARBA" id="ARBA00023306"/>
    </source>
</evidence>
<comment type="subcellular location">
    <subcellularLocation>
        <location evidence="5">Cytoplasm</location>
    </subcellularLocation>
    <subcellularLocation>
        <location evidence="4">Endomembrane system</location>
    </subcellularLocation>
    <subcellularLocation>
        <location evidence="3">Mitochondrion</location>
    </subcellularLocation>
    <subcellularLocation>
        <location evidence="2">Nucleus</location>
    </subcellularLocation>
</comment>
<dbReference type="GeneTree" id="ENSGT00940000155180"/>
<evidence type="ECO:0000256" key="28">
    <source>
        <dbReference type="RuleBase" id="RU000383"/>
    </source>
</evidence>
<evidence type="ECO:0000256" key="24">
    <source>
        <dbReference type="ARBA" id="ARBA00045688"/>
    </source>
</evidence>
<dbReference type="GO" id="GO:0006950">
    <property type="term" value="P:response to stress"/>
    <property type="evidence" value="ECO:0007669"/>
    <property type="project" value="UniProtKB-ARBA"/>
</dbReference>
<comment type="similarity">
    <text evidence="6">Belongs to the cyclin family. Cyclin D subfamily.</text>
</comment>
<proteinExistence type="inferred from homology"/>
<dbReference type="InterPro" id="IPR004367">
    <property type="entry name" value="Cyclin_C-dom"/>
</dbReference>
<evidence type="ECO:0000256" key="21">
    <source>
        <dbReference type="ARBA" id="ARBA00039574"/>
    </source>
</evidence>
<keyword evidence="9" id="KW-0597">Phosphoprotein</keyword>
<dbReference type="InParanoid" id="A0A7D9N0C7"/>
<evidence type="ECO:0000256" key="20">
    <source>
        <dbReference type="ARBA" id="ARBA00038362"/>
    </source>
</evidence>
<evidence type="ECO:0000256" key="13">
    <source>
        <dbReference type="ARBA" id="ARBA00022843"/>
    </source>
</evidence>